<proteinExistence type="predicted"/>
<evidence type="ECO:0000313" key="1">
    <source>
        <dbReference type="EMBL" id="MEQ2248104.1"/>
    </source>
</evidence>
<keyword evidence="2" id="KW-1185">Reference proteome</keyword>
<sequence length="185" mass="21228">MNIWGYLSRDLPVFLRTSVSHLWSTDSSGSIEIPRFQTTEVMTSGYRTRPSQRTNSLRHSYPLGPTSSWQLPGSPFYAPPRRRTLSTLRRASPSAQPQLWIISSHSQGLTFQNISPAPPRPHIPLLLVDVFHYLLSSPTSPLHLFCPPVNKPFKETQLFSRVYFLHVGQVRSLKDDTFESLYNRY</sequence>
<accession>A0ABV0USC2</accession>
<protein>
    <submittedName>
        <fullName evidence="1">Uncharacterized protein</fullName>
    </submittedName>
</protein>
<dbReference type="EMBL" id="JAHRIQ010082512">
    <property type="protein sequence ID" value="MEQ2248104.1"/>
    <property type="molecule type" value="Genomic_DNA"/>
</dbReference>
<dbReference type="Proteomes" id="UP001482620">
    <property type="component" value="Unassembled WGS sequence"/>
</dbReference>
<evidence type="ECO:0000313" key="2">
    <source>
        <dbReference type="Proteomes" id="UP001482620"/>
    </source>
</evidence>
<comment type="caution">
    <text evidence="1">The sequence shown here is derived from an EMBL/GenBank/DDBJ whole genome shotgun (WGS) entry which is preliminary data.</text>
</comment>
<organism evidence="1 2">
    <name type="scientific">Ilyodon furcidens</name>
    <name type="common">goldbreast splitfin</name>
    <dbReference type="NCBI Taxonomy" id="33524"/>
    <lineage>
        <taxon>Eukaryota</taxon>
        <taxon>Metazoa</taxon>
        <taxon>Chordata</taxon>
        <taxon>Craniata</taxon>
        <taxon>Vertebrata</taxon>
        <taxon>Euteleostomi</taxon>
        <taxon>Actinopterygii</taxon>
        <taxon>Neopterygii</taxon>
        <taxon>Teleostei</taxon>
        <taxon>Neoteleostei</taxon>
        <taxon>Acanthomorphata</taxon>
        <taxon>Ovalentaria</taxon>
        <taxon>Atherinomorphae</taxon>
        <taxon>Cyprinodontiformes</taxon>
        <taxon>Goodeidae</taxon>
        <taxon>Ilyodon</taxon>
    </lineage>
</organism>
<reference evidence="1 2" key="1">
    <citation type="submission" date="2021-06" db="EMBL/GenBank/DDBJ databases">
        <authorList>
            <person name="Palmer J.M."/>
        </authorList>
    </citation>
    <scope>NUCLEOTIDE SEQUENCE [LARGE SCALE GENOMIC DNA]</scope>
    <source>
        <strain evidence="2">if_2019</strain>
        <tissue evidence="1">Muscle</tissue>
    </source>
</reference>
<gene>
    <name evidence="1" type="ORF">ILYODFUR_015867</name>
</gene>
<name>A0ABV0USC2_9TELE</name>